<reference evidence="1 2" key="1">
    <citation type="journal article" date="2014" name="Nature">
        <title>An environmental bacterial taxon with a large and distinct metabolic repertoire.</title>
        <authorList>
            <person name="Wilson M.C."/>
            <person name="Mori T."/>
            <person name="Ruckert C."/>
            <person name="Uria A.R."/>
            <person name="Helf M.J."/>
            <person name="Takada K."/>
            <person name="Gernert C."/>
            <person name="Steffens U.A."/>
            <person name="Heycke N."/>
            <person name="Schmitt S."/>
            <person name="Rinke C."/>
            <person name="Helfrich E.J."/>
            <person name="Brachmann A.O."/>
            <person name="Gurgui C."/>
            <person name="Wakimoto T."/>
            <person name="Kracht M."/>
            <person name="Crusemann M."/>
            <person name="Hentschel U."/>
            <person name="Abe I."/>
            <person name="Matsunaga S."/>
            <person name="Kalinowski J."/>
            <person name="Takeyama H."/>
            <person name="Piel J."/>
        </authorList>
    </citation>
    <scope>NUCLEOTIDE SEQUENCE [LARGE SCALE GENOMIC DNA]</scope>
    <source>
        <strain evidence="2">TSY2</strain>
    </source>
</reference>
<name>W4M0B4_9BACT</name>
<proteinExistence type="predicted"/>
<dbReference type="Pfam" id="PF13692">
    <property type="entry name" value="Glyco_trans_1_4"/>
    <property type="match status" value="1"/>
</dbReference>
<evidence type="ECO:0000313" key="2">
    <source>
        <dbReference type="Proteomes" id="UP000019140"/>
    </source>
</evidence>
<gene>
    <name evidence="1" type="ORF">ETSY2_32970</name>
</gene>
<dbReference type="PATRIC" id="fig|1429439.4.peg.5581"/>
<sequence>MARRDQPRILILIAHHLHTAPRPQKEALALAKAGYNVTIACAWHDDTFARRDEQLVQAHGYQLACYADFRPRYPIKRFLRRLQSKLARLAWQRQGWFSPDLLGDGVRLMHGFARDFSADLTLVHSEGGLWVGEQLLRAKRRVGVDFEDWFSNDLLPAARVHRPIERLWQLERRLSQQCRYRLAPSEAMARAMASAFETDAPTCVYNAFPFAERHTLDGEWRDRVDRQCPSLHWFSQTIGPGRGLEMLCDALSRISSPFELHLRGRCKADYAAALRQRLRPEQREQLVVHTTVPNGKLLSRIAEHDIGLALEQCHCPSRDLTVSNKLFQYLQGGLALIATQTQGQAEAVAAARCGRLVPPDDTAALTDAIAGLLNDREKRRREQRAALAAAQHTFCWERMEARVVAAAEAALCAST</sequence>
<dbReference type="PANTHER" id="PTHR12526">
    <property type="entry name" value="GLYCOSYLTRANSFERASE"/>
    <property type="match status" value="1"/>
</dbReference>
<comment type="caution">
    <text evidence="1">The sequence shown here is derived from an EMBL/GenBank/DDBJ whole genome shotgun (WGS) entry which is preliminary data.</text>
</comment>
<protein>
    <recommendedName>
        <fullName evidence="3">Glycosyltransferase subfamily 4-like N-terminal domain-containing protein</fullName>
    </recommendedName>
</protein>
<dbReference type="EMBL" id="AZHX01001408">
    <property type="protein sequence ID" value="ETX03615.1"/>
    <property type="molecule type" value="Genomic_DNA"/>
</dbReference>
<keyword evidence="2" id="KW-1185">Reference proteome</keyword>
<organism evidence="1 2">
    <name type="scientific">Candidatus Entotheonella gemina</name>
    <dbReference type="NCBI Taxonomy" id="1429439"/>
    <lineage>
        <taxon>Bacteria</taxon>
        <taxon>Pseudomonadati</taxon>
        <taxon>Nitrospinota/Tectimicrobiota group</taxon>
        <taxon>Candidatus Tectimicrobiota</taxon>
        <taxon>Candidatus Entotheonellia</taxon>
        <taxon>Candidatus Entotheonellales</taxon>
        <taxon>Candidatus Entotheonellaceae</taxon>
        <taxon>Candidatus Entotheonella</taxon>
    </lineage>
</organism>
<evidence type="ECO:0000313" key="1">
    <source>
        <dbReference type="EMBL" id="ETX03615.1"/>
    </source>
</evidence>
<dbReference type="AlphaFoldDB" id="W4M0B4"/>
<dbReference type="Proteomes" id="UP000019140">
    <property type="component" value="Unassembled WGS sequence"/>
</dbReference>
<accession>W4M0B4</accession>
<evidence type="ECO:0008006" key="3">
    <source>
        <dbReference type="Google" id="ProtNLM"/>
    </source>
</evidence>
<dbReference type="SUPFAM" id="SSF53756">
    <property type="entry name" value="UDP-Glycosyltransferase/glycogen phosphorylase"/>
    <property type="match status" value="1"/>
</dbReference>
<dbReference type="HOGENOM" id="CLU_679438_0_0_7"/>
<dbReference type="Gene3D" id="3.40.50.2000">
    <property type="entry name" value="Glycogen Phosphorylase B"/>
    <property type="match status" value="2"/>
</dbReference>